<accession>A0ABR3Z0A2</accession>
<evidence type="ECO:0000313" key="2">
    <source>
        <dbReference type="EMBL" id="KAL1893505.1"/>
    </source>
</evidence>
<protein>
    <recommendedName>
        <fullName evidence="4">Isomerase YbhE</fullName>
    </recommendedName>
</protein>
<dbReference type="InterPro" id="IPR011048">
    <property type="entry name" value="Haem_d1_sf"/>
</dbReference>
<keyword evidence="3" id="KW-1185">Reference proteome</keyword>
<evidence type="ECO:0008006" key="4">
    <source>
        <dbReference type="Google" id="ProtNLM"/>
    </source>
</evidence>
<sequence>MPSNYVFVGSFVMPKPGDHDGLHVFRADTETGALTPVASYIPSLNVGTFAFDGQRSVLYVIDEVLSTAEFRDAHSCSSGGGGQVYAFSLDKATGKLTELGHWPSFGTQPAGLALTADNSHLIVSHFTSRTVTTTVTGDHTSGFALTPRYDDATTVLFSLEGDGILGNNGKPVDVYVHPSHASSPPACLHSVRGPKNGAFFVECDMARDQLITLTVDSAASSLNIQEVRDVPVRDAHAHSGPRYSAFHPTLPIFYVNYEYSPIIETFSYAKTSPKDVKASETRSPSYTSVSTVDVLPGELPGLDQKPGVLLSDLIVHPSGNFAYTLVRGHNVVSGFKVDGETGALKRIQTAQLGGNSPKGCTIGENGRWLYIALSQSSAVEVWRIGDDGLLEATDSTVTVPRPSAMLAVEV</sequence>
<dbReference type="EMBL" id="JAWCUI010000037">
    <property type="protein sequence ID" value="KAL1893505.1"/>
    <property type="molecule type" value="Genomic_DNA"/>
</dbReference>
<dbReference type="InterPro" id="IPR019405">
    <property type="entry name" value="Lactonase_7-beta_prop"/>
</dbReference>
<dbReference type="PANTHER" id="PTHR30344">
    <property type="entry name" value="6-PHOSPHOGLUCONOLACTONASE-RELATED"/>
    <property type="match status" value="1"/>
</dbReference>
<dbReference type="SUPFAM" id="SSF51004">
    <property type="entry name" value="C-terminal (heme d1) domain of cytochrome cd1-nitrite reductase"/>
    <property type="match status" value="1"/>
</dbReference>
<dbReference type="PANTHER" id="PTHR30344:SF1">
    <property type="entry name" value="6-PHOSPHOGLUCONOLACTONASE"/>
    <property type="match status" value="1"/>
</dbReference>
<dbReference type="InterPro" id="IPR050282">
    <property type="entry name" value="Cycloisomerase_2"/>
</dbReference>
<dbReference type="Proteomes" id="UP001583186">
    <property type="component" value="Unassembled WGS sequence"/>
</dbReference>
<evidence type="ECO:0000313" key="3">
    <source>
        <dbReference type="Proteomes" id="UP001583186"/>
    </source>
</evidence>
<comment type="caution">
    <text evidence="2">The sequence shown here is derived from an EMBL/GenBank/DDBJ whole genome shotgun (WGS) entry which is preliminary data.</text>
</comment>
<name>A0ABR3Z0A2_9PEZI</name>
<organism evidence="2 3">
    <name type="scientific">Sporothrix stenoceras</name>
    <dbReference type="NCBI Taxonomy" id="5173"/>
    <lineage>
        <taxon>Eukaryota</taxon>
        <taxon>Fungi</taxon>
        <taxon>Dikarya</taxon>
        <taxon>Ascomycota</taxon>
        <taxon>Pezizomycotina</taxon>
        <taxon>Sordariomycetes</taxon>
        <taxon>Sordariomycetidae</taxon>
        <taxon>Ophiostomatales</taxon>
        <taxon>Ophiostomataceae</taxon>
        <taxon>Sporothrix</taxon>
    </lineage>
</organism>
<dbReference type="Gene3D" id="2.130.10.10">
    <property type="entry name" value="YVTN repeat-like/Quinoprotein amine dehydrogenase"/>
    <property type="match status" value="1"/>
</dbReference>
<reference evidence="2 3" key="1">
    <citation type="journal article" date="2024" name="IMA Fungus">
        <title>IMA Genome - F19 : A genome assembly and annotation guide to empower mycologists, including annotated draft genome sequences of Ceratocystis pirilliformis, Diaporthe australafricana, Fusarium ophioides, Paecilomyces lecythidis, and Sporothrix stenoceras.</title>
        <authorList>
            <person name="Aylward J."/>
            <person name="Wilson A.M."/>
            <person name="Visagie C.M."/>
            <person name="Spraker J."/>
            <person name="Barnes I."/>
            <person name="Buitendag C."/>
            <person name="Ceriani C."/>
            <person name="Del Mar Angel L."/>
            <person name="du Plessis D."/>
            <person name="Fuchs T."/>
            <person name="Gasser K."/>
            <person name="Kramer D."/>
            <person name="Li W."/>
            <person name="Munsamy K."/>
            <person name="Piso A."/>
            <person name="Price J.L."/>
            <person name="Sonnekus B."/>
            <person name="Thomas C."/>
            <person name="van der Nest A."/>
            <person name="van Dijk A."/>
            <person name="van Heerden A."/>
            <person name="van Vuuren N."/>
            <person name="Yilmaz N."/>
            <person name="Duong T.A."/>
            <person name="van der Merwe N.A."/>
            <person name="Wingfield M.J."/>
            <person name="Wingfield B.D."/>
        </authorList>
    </citation>
    <scope>NUCLEOTIDE SEQUENCE [LARGE SCALE GENOMIC DNA]</scope>
    <source>
        <strain evidence="2 3">CMW 5346</strain>
    </source>
</reference>
<proteinExistence type="inferred from homology"/>
<gene>
    <name evidence="2" type="ORF">Sste5346_006333</name>
</gene>
<comment type="similarity">
    <text evidence="1">Belongs to the cycloisomerase 2 family.</text>
</comment>
<dbReference type="InterPro" id="IPR015943">
    <property type="entry name" value="WD40/YVTN_repeat-like_dom_sf"/>
</dbReference>
<evidence type="ECO:0000256" key="1">
    <source>
        <dbReference type="ARBA" id="ARBA00005564"/>
    </source>
</evidence>
<dbReference type="Pfam" id="PF10282">
    <property type="entry name" value="Lactonase"/>
    <property type="match status" value="1"/>
</dbReference>